<evidence type="ECO:0000256" key="3">
    <source>
        <dbReference type="SAM" id="Coils"/>
    </source>
</evidence>
<evidence type="ECO:0000313" key="6">
    <source>
        <dbReference type="EMBL" id="KAF6737157.1"/>
    </source>
</evidence>
<dbReference type="Pfam" id="PF00038">
    <property type="entry name" value="Filament"/>
    <property type="match status" value="1"/>
</dbReference>
<dbReference type="GO" id="GO:0005198">
    <property type="term" value="F:structural molecule activity"/>
    <property type="evidence" value="ECO:0007669"/>
    <property type="project" value="InterPro"/>
</dbReference>
<dbReference type="PROSITE" id="PS51842">
    <property type="entry name" value="IF_ROD_2"/>
    <property type="match status" value="1"/>
</dbReference>
<keyword evidence="2 3" id="KW-0175">Coiled coil</keyword>
<evidence type="ECO:0000256" key="2">
    <source>
        <dbReference type="ARBA" id="ARBA00023054"/>
    </source>
</evidence>
<name>A0A834L0J5_ORYME</name>
<evidence type="ECO:0000256" key="4">
    <source>
        <dbReference type="SAM" id="MobiDB-lite"/>
    </source>
</evidence>
<dbReference type="PANTHER" id="PTHR23239:SF358">
    <property type="entry name" value="KERATIN, TYPE I CYTOSKELETAL 18"/>
    <property type="match status" value="1"/>
</dbReference>
<dbReference type="SUPFAM" id="SSF64593">
    <property type="entry name" value="Intermediate filament protein, coiled coil region"/>
    <property type="match status" value="2"/>
</dbReference>
<evidence type="ECO:0000256" key="1">
    <source>
        <dbReference type="ARBA" id="ARBA00022754"/>
    </source>
</evidence>
<organism evidence="6 7">
    <name type="scientific">Oryzias melastigma</name>
    <name type="common">Marine medaka</name>
    <dbReference type="NCBI Taxonomy" id="30732"/>
    <lineage>
        <taxon>Eukaryota</taxon>
        <taxon>Metazoa</taxon>
        <taxon>Chordata</taxon>
        <taxon>Craniata</taxon>
        <taxon>Vertebrata</taxon>
        <taxon>Euteleostomi</taxon>
        <taxon>Actinopterygii</taxon>
        <taxon>Neopterygii</taxon>
        <taxon>Teleostei</taxon>
        <taxon>Neoteleostei</taxon>
        <taxon>Acanthomorphata</taxon>
        <taxon>Ovalentaria</taxon>
        <taxon>Atherinomorphae</taxon>
        <taxon>Beloniformes</taxon>
        <taxon>Adrianichthyidae</taxon>
        <taxon>Oryziinae</taxon>
        <taxon>Oryzias</taxon>
    </lineage>
</organism>
<keyword evidence="1" id="KW-0403">Intermediate filament</keyword>
<dbReference type="Gene3D" id="1.20.5.500">
    <property type="entry name" value="Single helix bin"/>
    <property type="match status" value="1"/>
</dbReference>
<dbReference type="PANTHER" id="PTHR23239">
    <property type="entry name" value="INTERMEDIATE FILAMENT"/>
    <property type="match status" value="1"/>
</dbReference>
<protein>
    <submittedName>
        <fullName evidence="6">Keratin, type I cytoskeletal 18</fullName>
    </submittedName>
</protein>
<feature type="compositionally biased region" description="Basic and acidic residues" evidence="4">
    <location>
        <begin position="27"/>
        <end position="40"/>
    </location>
</feature>
<dbReference type="GO" id="GO:0005882">
    <property type="term" value="C:intermediate filament"/>
    <property type="evidence" value="ECO:0007669"/>
    <property type="project" value="UniProtKB-KW"/>
</dbReference>
<dbReference type="Gene3D" id="1.20.5.170">
    <property type="match status" value="1"/>
</dbReference>
<feature type="coiled-coil region" evidence="3">
    <location>
        <begin position="71"/>
        <end position="204"/>
    </location>
</feature>
<reference evidence="6" key="1">
    <citation type="journal article" name="BMC Genomics">
        <title>Long-read sequencing and de novo genome assembly of marine medaka (Oryzias melastigma).</title>
        <authorList>
            <person name="Liang P."/>
            <person name="Saqib H.S.A."/>
            <person name="Ni X."/>
            <person name="Shen Y."/>
        </authorList>
    </citation>
    <scope>NUCLEOTIDE SEQUENCE</scope>
    <source>
        <strain evidence="6">Bigg-433</strain>
    </source>
</reference>
<dbReference type="PRINTS" id="PR01248">
    <property type="entry name" value="TYPE1KERATIN"/>
</dbReference>
<dbReference type="EMBL" id="WKFB01000068">
    <property type="protein sequence ID" value="KAF6737157.1"/>
    <property type="molecule type" value="Genomic_DNA"/>
</dbReference>
<dbReference type="Gene3D" id="1.20.5.1160">
    <property type="entry name" value="Vasodilator-stimulated phosphoprotein"/>
    <property type="match status" value="1"/>
</dbReference>
<feature type="region of interest" description="Disordered" evidence="4">
    <location>
        <begin position="1"/>
        <end position="70"/>
    </location>
</feature>
<comment type="caution">
    <text evidence="6">The sequence shown here is derived from an EMBL/GenBank/DDBJ whole genome shotgun (WGS) entry which is preliminary data.</text>
</comment>
<evidence type="ECO:0000313" key="7">
    <source>
        <dbReference type="Proteomes" id="UP000646548"/>
    </source>
</evidence>
<dbReference type="InterPro" id="IPR002957">
    <property type="entry name" value="Keratin_I"/>
</dbReference>
<dbReference type="InterPro" id="IPR039008">
    <property type="entry name" value="IF_rod_dom"/>
</dbReference>
<dbReference type="Proteomes" id="UP000646548">
    <property type="component" value="Unassembled WGS sequence"/>
</dbReference>
<proteinExistence type="predicted"/>
<accession>A0A834L0J5</accession>
<feature type="coiled-coil region" evidence="3">
    <location>
        <begin position="276"/>
        <end position="349"/>
    </location>
</feature>
<evidence type="ECO:0000259" key="5">
    <source>
        <dbReference type="PROSITE" id="PS51842"/>
    </source>
</evidence>
<sequence length="389" mass="44953">MSRSSSRSLFGVPGSRGARASVSSLEGLRKVLRNEQDREIIPQTRASLQRADVPDSSAPPAADDAENKQTLRGLNDRLVGYLERVKRLREENQDLQNQIDEIEAKRKDPRGRDWKQTLDFLEELNKKIKEITLENAKILLQINNSVLANEDFKKKLEEESKASKELDRDLEDLKKILDSNKLTQEHLQQEMELLKTELAQQTKEHQAEVDSLCEKIKESKVTVEIESQNSNLADVVRNIRGHYEKVAEKNMKEMDNWYCTKFENIQVEEAQNQEALESGKSELKDLLKQKKILEIQIKTLITTIKSLEDTIWKTKDEYNLRLQPICDIIRDLKNQLAEVTLQVEQQSVQNRDLLGIKMKLEQEIQKYDDLMCGITDPQRPEVPGPDQPL</sequence>
<dbReference type="SMART" id="SM01391">
    <property type="entry name" value="Filament"/>
    <property type="match status" value="1"/>
</dbReference>
<gene>
    <name evidence="6" type="ORF">FQA47_022082</name>
</gene>
<dbReference type="AlphaFoldDB" id="A0A834L0J5"/>
<feature type="domain" description="IF rod" evidence="5">
    <location>
        <begin position="67"/>
        <end position="378"/>
    </location>
</feature>